<evidence type="ECO:0000259" key="1">
    <source>
        <dbReference type="Pfam" id="PF00079"/>
    </source>
</evidence>
<dbReference type="Proteomes" id="UP000050761">
    <property type="component" value="Unassembled WGS sequence"/>
</dbReference>
<accession>A0A3P7VJB7</accession>
<dbReference type="AlphaFoldDB" id="A0A183FBA8"/>
<dbReference type="InterPro" id="IPR023796">
    <property type="entry name" value="Serpin_dom"/>
</dbReference>
<sequence length="122" mass="13049">MADFALELLKFTPPKESNIMSPLSLVAALSVLERAAGGSTKSQIANALRRTSDADVPELIRALAAADGVLMAVATKFYLANGTNLHEDYKSTVTKEFDVATECLDFRNQKLTVEVLAASSNS</sequence>
<dbReference type="Gene3D" id="3.30.497.10">
    <property type="entry name" value="Antithrombin, subunit I, domain 2"/>
    <property type="match status" value="1"/>
</dbReference>
<dbReference type="EMBL" id="UZAH01009176">
    <property type="protein sequence ID" value="VDO35247.1"/>
    <property type="molecule type" value="Genomic_DNA"/>
</dbReference>
<gene>
    <name evidence="2" type="ORF">HPBE_LOCUS3451</name>
</gene>
<reference evidence="4" key="2">
    <citation type="submission" date="2019-09" db="UniProtKB">
        <authorList>
            <consortium name="WormBaseParasite"/>
        </authorList>
    </citation>
    <scope>IDENTIFICATION</scope>
</reference>
<keyword evidence="3" id="KW-1185">Reference proteome</keyword>
<evidence type="ECO:0000313" key="3">
    <source>
        <dbReference type="Proteomes" id="UP000050761"/>
    </source>
</evidence>
<dbReference type="OrthoDB" id="9518664at2759"/>
<name>A0A183FBA8_HELPZ</name>
<protein>
    <submittedName>
        <fullName evidence="4">SERPIN domain-containing protein</fullName>
    </submittedName>
</protein>
<dbReference type="SUPFAM" id="SSF56574">
    <property type="entry name" value="Serpins"/>
    <property type="match status" value="1"/>
</dbReference>
<proteinExistence type="predicted"/>
<dbReference type="Pfam" id="PF00079">
    <property type="entry name" value="Serpin"/>
    <property type="match status" value="1"/>
</dbReference>
<dbReference type="InterPro" id="IPR036186">
    <property type="entry name" value="Serpin_sf"/>
</dbReference>
<dbReference type="WBParaSite" id="HPBE_0000345001-mRNA-1">
    <property type="protein sequence ID" value="HPBE_0000345001-mRNA-1"/>
    <property type="gene ID" value="HPBE_0000345001"/>
</dbReference>
<evidence type="ECO:0000313" key="2">
    <source>
        <dbReference type="EMBL" id="VDO35247.1"/>
    </source>
</evidence>
<reference evidence="2 3" key="1">
    <citation type="submission" date="2018-11" db="EMBL/GenBank/DDBJ databases">
        <authorList>
            <consortium name="Pathogen Informatics"/>
        </authorList>
    </citation>
    <scope>NUCLEOTIDE SEQUENCE [LARGE SCALE GENOMIC DNA]</scope>
</reference>
<evidence type="ECO:0000313" key="4">
    <source>
        <dbReference type="WBParaSite" id="HPBE_0000345001-mRNA-1"/>
    </source>
</evidence>
<accession>A0A183FBA8</accession>
<organism evidence="3 4">
    <name type="scientific">Heligmosomoides polygyrus</name>
    <name type="common">Parasitic roundworm</name>
    <dbReference type="NCBI Taxonomy" id="6339"/>
    <lineage>
        <taxon>Eukaryota</taxon>
        <taxon>Metazoa</taxon>
        <taxon>Ecdysozoa</taxon>
        <taxon>Nematoda</taxon>
        <taxon>Chromadorea</taxon>
        <taxon>Rhabditida</taxon>
        <taxon>Rhabditina</taxon>
        <taxon>Rhabditomorpha</taxon>
        <taxon>Strongyloidea</taxon>
        <taxon>Heligmosomidae</taxon>
        <taxon>Heligmosomoides</taxon>
    </lineage>
</organism>
<feature type="domain" description="Serpin" evidence="1">
    <location>
        <begin position="2"/>
        <end position="110"/>
    </location>
</feature>
<dbReference type="InterPro" id="IPR042178">
    <property type="entry name" value="Serpin_sf_1"/>
</dbReference>